<evidence type="ECO:0000313" key="2">
    <source>
        <dbReference type="EMBL" id="EPQ56774.1"/>
    </source>
</evidence>
<dbReference type="HOGENOM" id="CLU_2333805_0_0_1"/>
<organism evidence="2 3">
    <name type="scientific">Gloeophyllum trabeum (strain ATCC 11539 / FP-39264 / Madison 617)</name>
    <name type="common">Brown rot fungus</name>
    <dbReference type="NCBI Taxonomy" id="670483"/>
    <lineage>
        <taxon>Eukaryota</taxon>
        <taxon>Fungi</taxon>
        <taxon>Dikarya</taxon>
        <taxon>Basidiomycota</taxon>
        <taxon>Agaricomycotina</taxon>
        <taxon>Agaricomycetes</taxon>
        <taxon>Gloeophyllales</taxon>
        <taxon>Gloeophyllaceae</taxon>
        <taxon>Gloeophyllum</taxon>
    </lineage>
</organism>
<name>S7RUA9_GLOTA</name>
<keyword evidence="3" id="KW-1185">Reference proteome</keyword>
<accession>S7RUA9</accession>
<sequence length="98" mass="11063">MLRWEILHLQMIALTGTNGNAFAAHYIDVTQTWVDQIQERFQLRTEVRERQDSGPPEASLLTTAMLDKPYAHGSDEAEGSLAGNFDSDLDVSFDEDTY</sequence>
<dbReference type="EMBL" id="KB469300">
    <property type="protein sequence ID" value="EPQ56774.1"/>
    <property type="molecule type" value="Genomic_DNA"/>
</dbReference>
<dbReference type="Proteomes" id="UP000030669">
    <property type="component" value="Unassembled WGS sequence"/>
</dbReference>
<evidence type="ECO:0000313" key="3">
    <source>
        <dbReference type="Proteomes" id="UP000030669"/>
    </source>
</evidence>
<feature type="region of interest" description="Disordered" evidence="1">
    <location>
        <begin position="45"/>
        <end position="98"/>
    </location>
</feature>
<gene>
    <name evidence="2" type="ORF">GLOTRDRAFT_128710</name>
</gene>
<evidence type="ECO:0000256" key="1">
    <source>
        <dbReference type="SAM" id="MobiDB-lite"/>
    </source>
</evidence>
<protein>
    <submittedName>
        <fullName evidence="2">Uncharacterized protein</fullName>
    </submittedName>
</protein>
<dbReference type="RefSeq" id="XP_007865444.1">
    <property type="nucleotide sequence ID" value="XM_007867253.1"/>
</dbReference>
<feature type="compositionally biased region" description="Acidic residues" evidence="1">
    <location>
        <begin position="87"/>
        <end position="98"/>
    </location>
</feature>
<dbReference type="GeneID" id="19301769"/>
<reference evidence="2 3" key="1">
    <citation type="journal article" date="2012" name="Science">
        <title>The Paleozoic origin of enzymatic lignin decomposition reconstructed from 31 fungal genomes.</title>
        <authorList>
            <person name="Floudas D."/>
            <person name="Binder M."/>
            <person name="Riley R."/>
            <person name="Barry K."/>
            <person name="Blanchette R.A."/>
            <person name="Henrissat B."/>
            <person name="Martinez A.T."/>
            <person name="Otillar R."/>
            <person name="Spatafora J.W."/>
            <person name="Yadav J.S."/>
            <person name="Aerts A."/>
            <person name="Benoit I."/>
            <person name="Boyd A."/>
            <person name="Carlson A."/>
            <person name="Copeland A."/>
            <person name="Coutinho P.M."/>
            <person name="de Vries R.P."/>
            <person name="Ferreira P."/>
            <person name="Findley K."/>
            <person name="Foster B."/>
            <person name="Gaskell J."/>
            <person name="Glotzer D."/>
            <person name="Gorecki P."/>
            <person name="Heitman J."/>
            <person name="Hesse C."/>
            <person name="Hori C."/>
            <person name="Igarashi K."/>
            <person name="Jurgens J.A."/>
            <person name="Kallen N."/>
            <person name="Kersten P."/>
            <person name="Kohler A."/>
            <person name="Kuees U."/>
            <person name="Kumar T.K.A."/>
            <person name="Kuo A."/>
            <person name="LaButti K."/>
            <person name="Larrondo L.F."/>
            <person name="Lindquist E."/>
            <person name="Ling A."/>
            <person name="Lombard V."/>
            <person name="Lucas S."/>
            <person name="Lundell T."/>
            <person name="Martin R."/>
            <person name="McLaughlin D.J."/>
            <person name="Morgenstern I."/>
            <person name="Morin E."/>
            <person name="Murat C."/>
            <person name="Nagy L.G."/>
            <person name="Nolan M."/>
            <person name="Ohm R.A."/>
            <person name="Patyshakuliyeva A."/>
            <person name="Rokas A."/>
            <person name="Ruiz-Duenas F.J."/>
            <person name="Sabat G."/>
            <person name="Salamov A."/>
            <person name="Samejima M."/>
            <person name="Schmutz J."/>
            <person name="Slot J.C."/>
            <person name="St John F."/>
            <person name="Stenlid J."/>
            <person name="Sun H."/>
            <person name="Sun S."/>
            <person name="Syed K."/>
            <person name="Tsang A."/>
            <person name="Wiebenga A."/>
            <person name="Young D."/>
            <person name="Pisabarro A."/>
            <person name="Eastwood D.C."/>
            <person name="Martin F."/>
            <person name="Cullen D."/>
            <person name="Grigoriev I.V."/>
            <person name="Hibbett D.S."/>
        </authorList>
    </citation>
    <scope>NUCLEOTIDE SEQUENCE [LARGE SCALE GENOMIC DNA]</scope>
    <source>
        <strain evidence="2 3">ATCC 11539</strain>
    </source>
</reference>
<dbReference type="AlphaFoldDB" id="S7RUA9"/>
<dbReference type="KEGG" id="gtr:GLOTRDRAFT_128710"/>
<proteinExistence type="predicted"/>